<evidence type="ECO:0000313" key="2">
    <source>
        <dbReference type="EMBL" id="KAB3533286.1"/>
    </source>
</evidence>
<keyword evidence="1" id="KW-0812">Transmembrane</keyword>
<feature type="transmembrane region" description="Helical" evidence="1">
    <location>
        <begin position="18"/>
        <end position="38"/>
    </location>
</feature>
<dbReference type="EMBL" id="WBZC01000041">
    <property type="protein sequence ID" value="KAB3533286.1"/>
    <property type="molecule type" value="Genomic_DNA"/>
</dbReference>
<gene>
    <name evidence="2" type="ORF">F8154_10960</name>
</gene>
<dbReference type="GO" id="GO:0022857">
    <property type="term" value="F:transmembrane transporter activity"/>
    <property type="evidence" value="ECO:0007669"/>
    <property type="project" value="InterPro"/>
</dbReference>
<dbReference type="Gene3D" id="1.10.1760.20">
    <property type="match status" value="1"/>
</dbReference>
<accession>A0A6I0EY93</accession>
<reference evidence="2 3" key="1">
    <citation type="submission" date="2019-10" db="EMBL/GenBank/DDBJ databases">
        <title>Alkaliphilus serpentinus sp. nov. and Alkaliphilus pronyensis sp. nov., two novel anaerobic alkaliphilic species isolated from the serpentinized-hosted hydrothermal field of the Prony Bay (New Caledonia).</title>
        <authorList>
            <person name="Postec A."/>
        </authorList>
    </citation>
    <scope>NUCLEOTIDE SEQUENCE [LARGE SCALE GENOMIC DNA]</scope>
    <source>
        <strain evidence="2 3">LacV</strain>
    </source>
</reference>
<dbReference type="Pfam" id="PF12822">
    <property type="entry name" value="ECF_trnsprt"/>
    <property type="match status" value="1"/>
</dbReference>
<dbReference type="InterPro" id="IPR024529">
    <property type="entry name" value="ECF_trnsprt_substrate-spec"/>
</dbReference>
<proteinExistence type="predicted"/>
<name>A0A6I0EY93_9FIRM</name>
<sequence>MSWNGGVKMEKRITTKKLAVAGMLSALSVVLSVTPFLGYIPLPFFAGLSATTMHIPVIIAAIIAGPEIGVFVGLIFGITSFVRATPAFMGDPLVSILPRLFIGLTTYWTFRLTKSTIAAAVIGTATNTVGVLTMIYLLGYLPLSVVLGVASVNGTAEVIVSAIIVYTVVRLIKKAKGDNIINR</sequence>
<dbReference type="Proteomes" id="UP000432715">
    <property type="component" value="Unassembled WGS sequence"/>
</dbReference>
<evidence type="ECO:0000256" key="1">
    <source>
        <dbReference type="SAM" id="Phobius"/>
    </source>
</evidence>
<keyword evidence="1" id="KW-0472">Membrane</keyword>
<protein>
    <submittedName>
        <fullName evidence="2">ECF transporter S component</fullName>
    </submittedName>
</protein>
<organism evidence="2 3">
    <name type="scientific">Alkaliphilus pronyensis</name>
    <dbReference type="NCBI Taxonomy" id="1482732"/>
    <lineage>
        <taxon>Bacteria</taxon>
        <taxon>Bacillati</taxon>
        <taxon>Bacillota</taxon>
        <taxon>Clostridia</taxon>
        <taxon>Peptostreptococcales</taxon>
        <taxon>Natronincolaceae</taxon>
        <taxon>Alkaliphilus</taxon>
    </lineage>
</organism>
<keyword evidence="1" id="KW-1133">Transmembrane helix</keyword>
<feature type="transmembrane region" description="Helical" evidence="1">
    <location>
        <begin position="117"/>
        <end position="139"/>
    </location>
</feature>
<comment type="caution">
    <text evidence="2">The sequence shown here is derived from an EMBL/GenBank/DDBJ whole genome shotgun (WGS) entry which is preliminary data.</text>
</comment>
<keyword evidence="3" id="KW-1185">Reference proteome</keyword>
<feature type="transmembrane region" description="Helical" evidence="1">
    <location>
        <begin position="68"/>
        <end position="86"/>
    </location>
</feature>
<dbReference type="OrthoDB" id="9813540at2"/>
<evidence type="ECO:0000313" key="3">
    <source>
        <dbReference type="Proteomes" id="UP000432715"/>
    </source>
</evidence>
<feature type="transmembrane region" description="Helical" evidence="1">
    <location>
        <begin position="145"/>
        <end position="169"/>
    </location>
</feature>
<dbReference type="AlphaFoldDB" id="A0A6I0EY93"/>